<reference evidence="2" key="1">
    <citation type="journal article" date="2020" name="Stud. Mycol.">
        <title>101 Dothideomycetes genomes: a test case for predicting lifestyles and emergence of pathogens.</title>
        <authorList>
            <person name="Haridas S."/>
            <person name="Albert R."/>
            <person name="Binder M."/>
            <person name="Bloem J."/>
            <person name="Labutti K."/>
            <person name="Salamov A."/>
            <person name="Andreopoulos B."/>
            <person name="Baker S."/>
            <person name="Barry K."/>
            <person name="Bills G."/>
            <person name="Bluhm B."/>
            <person name="Cannon C."/>
            <person name="Castanera R."/>
            <person name="Culley D."/>
            <person name="Daum C."/>
            <person name="Ezra D."/>
            <person name="Gonzalez J."/>
            <person name="Henrissat B."/>
            <person name="Kuo A."/>
            <person name="Liang C."/>
            <person name="Lipzen A."/>
            <person name="Lutzoni F."/>
            <person name="Magnuson J."/>
            <person name="Mondo S."/>
            <person name="Nolan M."/>
            <person name="Ohm R."/>
            <person name="Pangilinan J."/>
            <person name="Park H.-J."/>
            <person name="Ramirez L."/>
            <person name="Alfaro M."/>
            <person name="Sun H."/>
            <person name="Tritt A."/>
            <person name="Yoshinaga Y."/>
            <person name="Zwiers L.-H."/>
            <person name="Turgeon B."/>
            <person name="Goodwin S."/>
            <person name="Spatafora J."/>
            <person name="Crous P."/>
            <person name="Grigoriev I."/>
        </authorList>
    </citation>
    <scope>NUCLEOTIDE SEQUENCE</scope>
    <source>
        <strain evidence="2">CBS 690.94</strain>
    </source>
</reference>
<dbReference type="Proteomes" id="UP000799764">
    <property type="component" value="Unassembled WGS sequence"/>
</dbReference>
<organism evidence="2 3">
    <name type="scientific">Karstenula rhodostoma CBS 690.94</name>
    <dbReference type="NCBI Taxonomy" id="1392251"/>
    <lineage>
        <taxon>Eukaryota</taxon>
        <taxon>Fungi</taxon>
        <taxon>Dikarya</taxon>
        <taxon>Ascomycota</taxon>
        <taxon>Pezizomycotina</taxon>
        <taxon>Dothideomycetes</taxon>
        <taxon>Pleosporomycetidae</taxon>
        <taxon>Pleosporales</taxon>
        <taxon>Massarineae</taxon>
        <taxon>Didymosphaeriaceae</taxon>
        <taxon>Karstenula</taxon>
    </lineage>
</organism>
<dbReference type="OrthoDB" id="3797508at2759"/>
<feature type="region of interest" description="Disordered" evidence="1">
    <location>
        <begin position="179"/>
        <end position="207"/>
    </location>
</feature>
<feature type="compositionally biased region" description="Basic residues" evidence="1">
    <location>
        <begin position="10"/>
        <end position="20"/>
    </location>
</feature>
<accession>A0A9P4PLX4</accession>
<proteinExistence type="predicted"/>
<feature type="region of interest" description="Disordered" evidence="1">
    <location>
        <begin position="87"/>
        <end position="121"/>
    </location>
</feature>
<feature type="region of interest" description="Disordered" evidence="1">
    <location>
        <begin position="1"/>
        <end position="28"/>
    </location>
</feature>
<dbReference type="AlphaFoldDB" id="A0A9P4PLX4"/>
<evidence type="ECO:0000256" key="1">
    <source>
        <dbReference type="SAM" id="MobiDB-lite"/>
    </source>
</evidence>
<evidence type="ECO:0000313" key="2">
    <source>
        <dbReference type="EMBL" id="KAF2445708.1"/>
    </source>
</evidence>
<name>A0A9P4PLX4_9PLEO</name>
<comment type="caution">
    <text evidence="2">The sequence shown here is derived from an EMBL/GenBank/DDBJ whole genome shotgun (WGS) entry which is preliminary data.</text>
</comment>
<sequence length="207" mass="23808">MCWITLTPKPTRHHRHPHHHHSDDGSSVAELVRVHKKGDGPRYSKVRIVAPIEPEKHHRNPDHHHHVPHIHPLHMHPLHVPYLHHHHWKLHGHGRKRSTAPSTSAPPPSRSPSSCPSPREPVYKTQIVEPAKTELRETTRVALREMRPDRGRLRRVAGYEVLGKEVPWDWECVSSAASGAGSWENGDGRRGRSKLKYPPFGNMDQWM</sequence>
<protein>
    <submittedName>
        <fullName evidence="2">Uncharacterized protein</fullName>
    </submittedName>
</protein>
<keyword evidence="3" id="KW-1185">Reference proteome</keyword>
<feature type="compositionally biased region" description="Basic residues" evidence="1">
    <location>
        <begin position="87"/>
        <end position="98"/>
    </location>
</feature>
<evidence type="ECO:0000313" key="3">
    <source>
        <dbReference type="Proteomes" id="UP000799764"/>
    </source>
</evidence>
<gene>
    <name evidence="2" type="ORF">P171DRAFT_271608</name>
</gene>
<dbReference type="EMBL" id="MU001499">
    <property type="protein sequence ID" value="KAF2445708.1"/>
    <property type="molecule type" value="Genomic_DNA"/>
</dbReference>